<evidence type="ECO:0000259" key="2">
    <source>
        <dbReference type="Pfam" id="PF13472"/>
    </source>
</evidence>
<sequence>MKLLTILLWLPLFIFACNDDDDFMPIEITPPTDTTDTISFLALGDSYTIGTAVADNERWPALLTANLLQTGADGKSYSSATDIVATNGWTTRDLINGIGARSDLRATYDLVSLLIGVNNQFQGRSLTEYRTEFEDLLNQAIVFAGNNRDRVFVVSIPDYAFTGFGGGNPDISEGVRQFNAACREITESYGIPFINITPISQEGIDDPSLVATDNLHPSGKQYQRWVDELIEDQVREILSN</sequence>
<keyword evidence="1" id="KW-0732">Signal</keyword>
<evidence type="ECO:0000313" key="3">
    <source>
        <dbReference type="EMBL" id="TXF91258.1"/>
    </source>
</evidence>
<dbReference type="Proteomes" id="UP000321907">
    <property type="component" value="Unassembled WGS sequence"/>
</dbReference>
<dbReference type="InterPro" id="IPR013830">
    <property type="entry name" value="SGNH_hydro"/>
</dbReference>
<dbReference type="OrthoDB" id="158267at2"/>
<dbReference type="Pfam" id="PF13472">
    <property type="entry name" value="Lipase_GDSL_2"/>
    <property type="match status" value="1"/>
</dbReference>
<feature type="domain" description="SGNH hydrolase-type esterase" evidence="2">
    <location>
        <begin position="42"/>
        <end position="224"/>
    </location>
</feature>
<reference evidence="3 4" key="1">
    <citation type="submission" date="2019-08" db="EMBL/GenBank/DDBJ databases">
        <title>Lewinella sp. strain SSH13 Genome sequencing and assembly.</title>
        <authorList>
            <person name="Kim I."/>
        </authorList>
    </citation>
    <scope>NUCLEOTIDE SEQUENCE [LARGE SCALE GENOMIC DNA]</scope>
    <source>
        <strain evidence="3 4">SSH13</strain>
    </source>
</reference>
<dbReference type="AlphaFoldDB" id="A0A5C7FME5"/>
<keyword evidence="4" id="KW-1185">Reference proteome</keyword>
<dbReference type="CDD" id="cd01832">
    <property type="entry name" value="SGNH_hydrolase_like_1"/>
    <property type="match status" value="1"/>
</dbReference>
<name>A0A5C7FME5_9BACT</name>
<protein>
    <submittedName>
        <fullName evidence="3">SGNH/GDSL hydrolase family protein</fullName>
    </submittedName>
</protein>
<dbReference type="GO" id="GO:0016788">
    <property type="term" value="F:hydrolase activity, acting on ester bonds"/>
    <property type="evidence" value="ECO:0007669"/>
    <property type="project" value="UniProtKB-ARBA"/>
</dbReference>
<keyword evidence="3" id="KW-0378">Hydrolase</keyword>
<dbReference type="InterPro" id="IPR036514">
    <property type="entry name" value="SGNH_hydro_sf"/>
</dbReference>
<comment type="caution">
    <text evidence="3">The sequence shown here is derived from an EMBL/GenBank/DDBJ whole genome shotgun (WGS) entry which is preliminary data.</text>
</comment>
<gene>
    <name evidence="3" type="ORF">FUA23_03275</name>
</gene>
<accession>A0A5C7FME5</accession>
<feature type="signal peptide" evidence="1">
    <location>
        <begin position="1"/>
        <end position="18"/>
    </location>
</feature>
<evidence type="ECO:0000256" key="1">
    <source>
        <dbReference type="SAM" id="SignalP"/>
    </source>
</evidence>
<dbReference type="SUPFAM" id="SSF52266">
    <property type="entry name" value="SGNH hydrolase"/>
    <property type="match status" value="1"/>
</dbReference>
<dbReference type="EMBL" id="VOXD01000003">
    <property type="protein sequence ID" value="TXF91258.1"/>
    <property type="molecule type" value="Genomic_DNA"/>
</dbReference>
<dbReference type="PROSITE" id="PS51257">
    <property type="entry name" value="PROKAR_LIPOPROTEIN"/>
    <property type="match status" value="1"/>
</dbReference>
<proteinExistence type="predicted"/>
<dbReference type="Gene3D" id="3.40.50.1110">
    <property type="entry name" value="SGNH hydrolase"/>
    <property type="match status" value="1"/>
</dbReference>
<dbReference type="RefSeq" id="WP_147929277.1">
    <property type="nucleotide sequence ID" value="NZ_VOXD01000003.1"/>
</dbReference>
<feature type="chain" id="PRO_5022784466" evidence="1">
    <location>
        <begin position="19"/>
        <end position="240"/>
    </location>
</feature>
<evidence type="ECO:0000313" key="4">
    <source>
        <dbReference type="Proteomes" id="UP000321907"/>
    </source>
</evidence>
<organism evidence="3 4">
    <name type="scientific">Neolewinella aurantiaca</name>
    <dbReference type="NCBI Taxonomy" id="2602767"/>
    <lineage>
        <taxon>Bacteria</taxon>
        <taxon>Pseudomonadati</taxon>
        <taxon>Bacteroidota</taxon>
        <taxon>Saprospiria</taxon>
        <taxon>Saprospirales</taxon>
        <taxon>Lewinellaceae</taxon>
        <taxon>Neolewinella</taxon>
    </lineage>
</organism>